<dbReference type="AlphaFoldDB" id="A0A182SSE5"/>
<proteinExistence type="predicted"/>
<dbReference type="VEuPathDB" id="VectorBase:AMAM012462"/>
<name>A0A182SSE5_9DIPT</name>
<keyword evidence="2" id="KW-1185">Reference proteome</keyword>
<reference evidence="1" key="2">
    <citation type="submission" date="2020-05" db="UniProtKB">
        <authorList>
            <consortium name="EnsemblMetazoa"/>
        </authorList>
    </citation>
    <scope>IDENTIFICATION</scope>
    <source>
        <strain evidence="1">maculatus3</strain>
    </source>
</reference>
<accession>A0A182SSE5</accession>
<sequence length="395" mass="45408">EYYTAKLTAILGLSLIPVYPKTLIEFANSPIPLLVSHSNDYQYLLDNPEVYSKTIEWNFSEKYDPTGLALLQLCDLFPFTIDDTTDHLGKRLTYHHYHLIEEPISTAICLSPFRKTSPRLERFQLYVTRLHEAGIWNHLVKKWMLKDGHVLPDFKVQERTSFKSSILELLHFVPVMPYHTSYVNINLAYPSSLSPPPAIRTNIPSIVIEFSAEKISNIGNSILISYLFNYLHVKRTEKKIIVLIVANDSLRITALAQLASTFSSYGALDVLFVIVYTKTIQIVRFNNAINNYVLLSSNASVNSLFPERFLDLGGRPYVVAWFENEPMSFLRNNDVVGVDVDFINIIAKHQNTYVEYIINAPDDPHTVIDFATYRLVDSIYWSKHASPLYFPNQYR</sequence>
<dbReference type="Proteomes" id="UP000075901">
    <property type="component" value="Unassembled WGS sequence"/>
</dbReference>
<dbReference type="EnsemblMetazoa" id="AMAM012462-RA">
    <property type="protein sequence ID" value="AMAM012462-PA"/>
    <property type="gene ID" value="AMAM012462"/>
</dbReference>
<evidence type="ECO:0000313" key="2">
    <source>
        <dbReference type="Proteomes" id="UP000075901"/>
    </source>
</evidence>
<protein>
    <submittedName>
        <fullName evidence="1">Uncharacterized protein</fullName>
    </submittedName>
</protein>
<reference evidence="2" key="1">
    <citation type="submission" date="2013-09" db="EMBL/GenBank/DDBJ databases">
        <title>The Genome Sequence of Anopheles maculatus species B.</title>
        <authorList>
            <consortium name="The Broad Institute Genomics Platform"/>
            <person name="Neafsey D.E."/>
            <person name="Besansky N."/>
            <person name="Howell P."/>
            <person name="Walton C."/>
            <person name="Young S.K."/>
            <person name="Zeng Q."/>
            <person name="Gargeya S."/>
            <person name="Fitzgerald M."/>
            <person name="Haas B."/>
            <person name="Abouelleil A."/>
            <person name="Allen A.W."/>
            <person name="Alvarado L."/>
            <person name="Arachchi H.M."/>
            <person name="Berlin A.M."/>
            <person name="Chapman S.B."/>
            <person name="Gainer-Dewar J."/>
            <person name="Goldberg J."/>
            <person name="Griggs A."/>
            <person name="Gujja S."/>
            <person name="Hansen M."/>
            <person name="Howarth C."/>
            <person name="Imamovic A."/>
            <person name="Ireland A."/>
            <person name="Larimer J."/>
            <person name="McCowan C."/>
            <person name="Murphy C."/>
            <person name="Pearson M."/>
            <person name="Poon T.W."/>
            <person name="Priest M."/>
            <person name="Roberts A."/>
            <person name="Saif S."/>
            <person name="Shea T."/>
            <person name="Sisk P."/>
            <person name="Sykes S."/>
            <person name="Wortman J."/>
            <person name="Nusbaum C."/>
            <person name="Birren B."/>
        </authorList>
    </citation>
    <scope>NUCLEOTIDE SEQUENCE [LARGE SCALE GENOMIC DNA]</scope>
    <source>
        <strain evidence="2">maculatus3</strain>
    </source>
</reference>
<organism evidence="1 2">
    <name type="scientific">Anopheles maculatus</name>
    <dbReference type="NCBI Taxonomy" id="74869"/>
    <lineage>
        <taxon>Eukaryota</taxon>
        <taxon>Metazoa</taxon>
        <taxon>Ecdysozoa</taxon>
        <taxon>Arthropoda</taxon>
        <taxon>Hexapoda</taxon>
        <taxon>Insecta</taxon>
        <taxon>Pterygota</taxon>
        <taxon>Neoptera</taxon>
        <taxon>Endopterygota</taxon>
        <taxon>Diptera</taxon>
        <taxon>Nematocera</taxon>
        <taxon>Culicoidea</taxon>
        <taxon>Culicidae</taxon>
        <taxon>Anophelinae</taxon>
        <taxon>Anopheles</taxon>
        <taxon>Anopheles maculatus group</taxon>
    </lineage>
</organism>
<evidence type="ECO:0000313" key="1">
    <source>
        <dbReference type="EnsemblMetazoa" id="AMAM012462-PA"/>
    </source>
</evidence>